<dbReference type="EMBL" id="JABSTQ010011017">
    <property type="protein sequence ID" value="KAG0415869.1"/>
    <property type="molecule type" value="Genomic_DNA"/>
</dbReference>
<comment type="caution">
    <text evidence="1">The sequence shown here is derived from an EMBL/GenBank/DDBJ whole genome shotgun (WGS) entry which is preliminary data.</text>
</comment>
<organism evidence="1 2">
    <name type="scientific">Ixodes persulcatus</name>
    <name type="common">Taiga tick</name>
    <dbReference type="NCBI Taxonomy" id="34615"/>
    <lineage>
        <taxon>Eukaryota</taxon>
        <taxon>Metazoa</taxon>
        <taxon>Ecdysozoa</taxon>
        <taxon>Arthropoda</taxon>
        <taxon>Chelicerata</taxon>
        <taxon>Arachnida</taxon>
        <taxon>Acari</taxon>
        <taxon>Parasitiformes</taxon>
        <taxon>Ixodida</taxon>
        <taxon>Ixodoidea</taxon>
        <taxon>Ixodidae</taxon>
        <taxon>Ixodinae</taxon>
        <taxon>Ixodes</taxon>
    </lineage>
</organism>
<gene>
    <name evidence="1" type="ORF">HPB47_006962</name>
</gene>
<accession>A0AC60P8X2</accession>
<evidence type="ECO:0000313" key="1">
    <source>
        <dbReference type="EMBL" id="KAG0415869.1"/>
    </source>
</evidence>
<sequence>MFRFHMFYSRTPQHHLNPIDLQRPSPKMELARNLTRATRYLPSNGRASQRQFPRRCQDPSANGVPRIATVEVVLSDRQIPPWPPPPAGRWKEWAPHCSEREWRLAPLEASGQDDEASSWTPVYEERGPKWCVASSGGPRRVQTYPGFSSTTRMPFSPDTGSPRTARRGPGANLPEVDKTACGALRATDVLGLMQAFVPRPTASSLRGHRLPPAYGA</sequence>
<dbReference type="Proteomes" id="UP000805193">
    <property type="component" value="Unassembled WGS sequence"/>
</dbReference>
<evidence type="ECO:0000313" key="2">
    <source>
        <dbReference type="Proteomes" id="UP000805193"/>
    </source>
</evidence>
<name>A0AC60P8X2_IXOPE</name>
<protein>
    <submittedName>
        <fullName evidence="1">Uncharacterized protein</fullName>
    </submittedName>
</protein>
<reference evidence="1 2" key="1">
    <citation type="journal article" date="2020" name="Cell">
        <title>Large-Scale Comparative Analyses of Tick Genomes Elucidate Their Genetic Diversity and Vector Capacities.</title>
        <authorList>
            <consortium name="Tick Genome and Microbiome Consortium (TIGMIC)"/>
            <person name="Jia N."/>
            <person name="Wang J."/>
            <person name="Shi W."/>
            <person name="Du L."/>
            <person name="Sun Y."/>
            <person name="Zhan W."/>
            <person name="Jiang J.F."/>
            <person name="Wang Q."/>
            <person name="Zhang B."/>
            <person name="Ji P."/>
            <person name="Bell-Sakyi L."/>
            <person name="Cui X.M."/>
            <person name="Yuan T.T."/>
            <person name="Jiang B.G."/>
            <person name="Yang W.F."/>
            <person name="Lam T.T."/>
            <person name="Chang Q.C."/>
            <person name="Ding S.J."/>
            <person name="Wang X.J."/>
            <person name="Zhu J.G."/>
            <person name="Ruan X.D."/>
            <person name="Zhao L."/>
            <person name="Wei J.T."/>
            <person name="Ye R.Z."/>
            <person name="Que T.C."/>
            <person name="Du C.H."/>
            <person name="Zhou Y.H."/>
            <person name="Cheng J.X."/>
            <person name="Dai P.F."/>
            <person name="Guo W.B."/>
            <person name="Han X.H."/>
            <person name="Huang E.J."/>
            <person name="Li L.F."/>
            <person name="Wei W."/>
            <person name="Gao Y.C."/>
            <person name="Liu J.Z."/>
            <person name="Shao H.Z."/>
            <person name="Wang X."/>
            <person name="Wang C.C."/>
            <person name="Yang T.C."/>
            <person name="Huo Q.B."/>
            <person name="Li W."/>
            <person name="Chen H.Y."/>
            <person name="Chen S.E."/>
            <person name="Zhou L.G."/>
            <person name="Ni X.B."/>
            <person name="Tian J.H."/>
            <person name="Sheng Y."/>
            <person name="Liu T."/>
            <person name="Pan Y.S."/>
            <person name="Xia L.Y."/>
            <person name="Li J."/>
            <person name="Zhao F."/>
            <person name="Cao W.C."/>
        </authorList>
    </citation>
    <scope>NUCLEOTIDE SEQUENCE [LARGE SCALE GENOMIC DNA]</scope>
    <source>
        <strain evidence="1">Iper-2018</strain>
    </source>
</reference>
<proteinExistence type="predicted"/>
<keyword evidence="2" id="KW-1185">Reference proteome</keyword>